<feature type="region of interest" description="Disordered" evidence="1">
    <location>
        <begin position="131"/>
        <end position="151"/>
    </location>
</feature>
<gene>
    <name evidence="2" type="ORF">UCFS10_04335</name>
</gene>
<feature type="region of interest" description="Disordered" evidence="1">
    <location>
        <begin position="1"/>
        <end position="77"/>
    </location>
</feature>
<organism evidence="2">
    <name type="scientific">Heteroscytonema crispum UCFS10</name>
    <dbReference type="NCBI Taxonomy" id="1885250"/>
    <lineage>
        <taxon>Bacteria</taxon>
        <taxon>Bacillati</taxon>
        <taxon>Cyanobacteriota</taxon>
        <taxon>Cyanophyceae</taxon>
        <taxon>Nostocales</taxon>
        <taxon>Heteroscytonemataceae</taxon>
        <taxon>Heteroscytonema</taxon>
    </lineage>
</organism>
<dbReference type="EMBL" id="KX021865">
    <property type="protein sequence ID" value="ANY58990.1"/>
    <property type="molecule type" value="Genomic_DNA"/>
</dbReference>
<evidence type="ECO:0000313" key="2">
    <source>
        <dbReference type="EMBL" id="ANY58990.1"/>
    </source>
</evidence>
<evidence type="ECO:0000256" key="1">
    <source>
        <dbReference type="SAM" id="MobiDB-lite"/>
    </source>
</evidence>
<proteinExistence type="predicted"/>
<dbReference type="InterPro" id="IPR046298">
    <property type="entry name" value="DUF6335"/>
</dbReference>
<name>A0A1B2CWH6_9CYAN</name>
<reference evidence="2" key="1">
    <citation type="journal article" date="2016" name="Appl. Environ. Microbiol.">
        <title>Comparative profiling and discovery of novel glycosylated mycosporine-like amino acids in two strains of the cyanobacterium Scytonema cf. crispum.</title>
        <authorList>
            <person name="D'Agostino P.M."/>
            <person name="Javalkote V.S."/>
            <person name="Mazmouz R."/>
            <person name="Pickford R."/>
            <person name="Puranik P.R."/>
            <person name="Neilan B.A."/>
        </authorList>
    </citation>
    <scope>NUCLEOTIDE SEQUENCE</scope>
    <source>
        <strain evidence="2">UCFS10</strain>
    </source>
</reference>
<protein>
    <submittedName>
        <fullName evidence="2">Uncharacterized protein</fullName>
    </submittedName>
</protein>
<dbReference type="Pfam" id="PF19861">
    <property type="entry name" value="DUF6335"/>
    <property type="match status" value="1"/>
</dbReference>
<sequence>MADQEQIDLEAQLNRVDPDKEAQPEDLSEQISDLPQAITESYGTGVKDMPGYNIGGRSMRDERQNYTETSPELTGGDVDAYWQDADAVGDEAVGGTVATPDQNVTEEIEAAVGLEMDDRAFLRTNDILEERDDRRWELDPTSSEDYQERRD</sequence>
<feature type="compositionally biased region" description="Polar residues" evidence="1">
    <location>
        <begin position="29"/>
        <end position="42"/>
    </location>
</feature>
<accession>A0A1B2CWH6</accession>
<dbReference type="AlphaFoldDB" id="A0A1B2CWH6"/>